<proteinExistence type="predicted"/>
<dbReference type="AlphaFoldDB" id="A0A835RYV8"/>
<feature type="domain" description="Glycosyl transferase family 51" evidence="3">
    <location>
        <begin position="97"/>
        <end position="252"/>
    </location>
</feature>
<evidence type="ECO:0000256" key="1">
    <source>
        <dbReference type="ARBA" id="ARBA00022679"/>
    </source>
</evidence>
<comment type="caution">
    <text evidence="4">The sequence shown here is derived from an EMBL/GenBank/DDBJ whole genome shotgun (WGS) entry which is preliminary data.</text>
</comment>
<evidence type="ECO:0000259" key="3">
    <source>
        <dbReference type="Pfam" id="PF00912"/>
    </source>
</evidence>
<dbReference type="InterPro" id="IPR036950">
    <property type="entry name" value="PBP_transglycosylase"/>
</dbReference>
<gene>
    <name evidence="4" type="ORF">HPP92_005487</name>
</gene>
<dbReference type="EMBL" id="JADCNM010000002">
    <property type="protein sequence ID" value="KAG0494493.1"/>
    <property type="molecule type" value="Genomic_DNA"/>
</dbReference>
<organism evidence="4 5">
    <name type="scientific">Vanilla planifolia</name>
    <name type="common">Vanilla</name>
    <dbReference type="NCBI Taxonomy" id="51239"/>
    <lineage>
        <taxon>Eukaryota</taxon>
        <taxon>Viridiplantae</taxon>
        <taxon>Streptophyta</taxon>
        <taxon>Embryophyta</taxon>
        <taxon>Tracheophyta</taxon>
        <taxon>Spermatophyta</taxon>
        <taxon>Magnoliopsida</taxon>
        <taxon>Liliopsida</taxon>
        <taxon>Asparagales</taxon>
        <taxon>Orchidaceae</taxon>
        <taxon>Vanilloideae</taxon>
        <taxon>Vanilleae</taxon>
        <taxon>Vanilla</taxon>
    </lineage>
</organism>
<feature type="region of interest" description="Disordered" evidence="2">
    <location>
        <begin position="306"/>
        <end position="349"/>
    </location>
</feature>
<dbReference type="OrthoDB" id="2017226at2759"/>
<dbReference type="Proteomes" id="UP000639772">
    <property type="component" value="Unassembled WGS sequence"/>
</dbReference>
<dbReference type="PANTHER" id="PTHR32282:SF33">
    <property type="entry name" value="PEPTIDOGLYCAN GLYCOSYLTRANSFERASE"/>
    <property type="match status" value="1"/>
</dbReference>
<dbReference type="PANTHER" id="PTHR32282">
    <property type="entry name" value="BINDING PROTEIN TRANSPEPTIDASE, PUTATIVE-RELATED"/>
    <property type="match status" value="1"/>
</dbReference>
<dbReference type="InterPro" id="IPR050396">
    <property type="entry name" value="Glycosyltr_51/Transpeptidase"/>
</dbReference>
<dbReference type="Gene3D" id="1.10.3810.10">
    <property type="entry name" value="Biosynthetic peptidoglycan transglycosylase-like"/>
    <property type="match status" value="1"/>
</dbReference>
<dbReference type="GO" id="GO:0008955">
    <property type="term" value="F:peptidoglycan glycosyltransferase activity"/>
    <property type="evidence" value="ECO:0007669"/>
    <property type="project" value="TreeGrafter"/>
</dbReference>
<protein>
    <recommendedName>
        <fullName evidence="3">Glycosyl transferase family 51 domain-containing protein</fullName>
    </recommendedName>
</protein>
<dbReference type="InterPro" id="IPR001264">
    <property type="entry name" value="Glyco_trans_51"/>
</dbReference>
<reference evidence="4 5" key="1">
    <citation type="journal article" date="2020" name="Nat. Food">
        <title>A phased Vanilla planifolia genome enables genetic improvement of flavour and production.</title>
        <authorList>
            <person name="Hasing T."/>
            <person name="Tang H."/>
            <person name="Brym M."/>
            <person name="Khazi F."/>
            <person name="Huang T."/>
            <person name="Chambers A.H."/>
        </authorList>
    </citation>
    <scope>NUCLEOTIDE SEQUENCE [LARGE SCALE GENOMIC DNA]</scope>
    <source>
        <tissue evidence="4">Leaf</tissue>
    </source>
</reference>
<dbReference type="InterPro" id="IPR023346">
    <property type="entry name" value="Lysozyme-like_dom_sf"/>
</dbReference>
<evidence type="ECO:0000313" key="5">
    <source>
        <dbReference type="Proteomes" id="UP000639772"/>
    </source>
</evidence>
<name>A0A835RYV8_VANPL</name>
<keyword evidence="1" id="KW-0808">Transferase</keyword>
<dbReference type="SUPFAM" id="SSF53955">
    <property type="entry name" value="Lysozyme-like"/>
    <property type="match status" value="1"/>
</dbReference>
<feature type="compositionally biased region" description="Basic residues" evidence="2">
    <location>
        <begin position="324"/>
        <end position="342"/>
    </location>
</feature>
<sequence length="349" mass="39071">MSLLHSHHSITLGGVRIPLPKRNLVPLTRCIVTSSPPRALALSGKHVDYYFRLRNPIPFLTLSAGLLCIRCFFRILPPDFSDRWMHLVEFSRGAEEKLRSFPYHLIQAVLACEDHRFFYHFGFDPYGIGRAVVFYPNGGGGSTITQQLVKNVFLTSERKISRKFVEGILSLILERRLSKWEILYAYLNKMYWGHGKYGIEAASLFYFGKSPSLLNIGESALLGGILPGPEALNPFTNPKKGKASQARALRRMVAAGFLGLDTALMIFGQALCLNSESSAQVISAPAPSSISASILLSRGCVEILSTREGEGHGEEEEEEEEKEKKKKKGKKEKKKKKKKKEKKKESETP</sequence>
<evidence type="ECO:0000256" key="2">
    <source>
        <dbReference type="SAM" id="MobiDB-lite"/>
    </source>
</evidence>
<dbReference type="Pfam" id="PF00912">
    <property type="entry name" value="Transgly"/>
    <property type="match status" value="1"/>
</dbReference>
<accession>A0A835RYV8</accession>
<evidence type="ECO:0000313" key="4">
    <source>
        <dbReference type="EMBL" id="KAG0494493.1"/>
    </source>
</evidence>